<evidence type="ECO:0000256" key="2">
    <source>
        <dbReference type="ARBA" id="ARBA00006275"/>
    </source>
</evidence>
<evidence type="ECO:0000259" key="7">
    <source>
        <dbReference type="Pfam" id="PF14322"/>
    </source>
</evidence>
<evidence type="ECO:0000256" key="4">
    <source>
        <dbReference type="ARBA" id="ARBA00023136"/>
    </source>
</evidence>
<sequence length="606" mass="68436">MKYILITMSMMKKNKYIIALLLLSNLFTGCEIGFLDNEAFSDLTREGYYEKLSDYEAALVGCYYYISGRGTTKEGTYATGFPVLGEAGTDECYIATNKGANWIYATQLDQYTTLNSDNLICQEVWLNSYAGINATNEIISRIDEMSEEILNATPRYRAIAAEARFLQALWYFNMVRIFGGVPILTTPSRSSSNYEVDRNSIKEVYAHIFTLLEYAKQFLPETVSQYGRAKKASAHALAAKAALHIASSMQLLAPKMTEQVKLAGINSYEWNYTDQSGREYSKDETIKYYYTVARDEARTVLDIFAPNYLMPKFTDCFYPNESSDEILFEAVLSTGLANEMGGWFGSLFGPMGPSAKGGGQQVIFPVQPIVNDNYTYTMTATQPCVSVDDRFAWAISTFQITQAGEVKAIAFGQRYKQFQIAKFRIDVPPSYNQDRTPVNNPILRVSDICLVYAEAQAELDNIEGKGITTDALEFLNVVRRRAKVVEYTPTSILEVLTYEDLKKQGNKEIKGYVATNPIEHFRRAILNERMLELLGEGHRWFDLVRMGVLKEVTEQSIDYARTRPGANLSNPNIPVRHISEFHIFRPVPAREISLHKGALTQNDGYN</sequence>
<proteinExistence type="inferred from homology"/>
<accession>A0A3D6AYV2</accession>
<dbReference type="Pfam" id="PF07980">
    <property type="entry name" value="SusD_RagB"/>
    <property type="match status" value="1"/>
</dbReference>
<name>A0A3D6AYV2_9BACE</name>
<evidence type="ECO:0000256" key="1">
    <source>
        <dbReference type="ARBA" id="ARBA00004442"/>
    </source>
</evidence>
<dbReference type="PROSITE" id="PS51257">
    <property type="entry name" value="PROKAR_LIPOPROTEIN"/>
    <property type="match status" value="1"/>
</dbReference>
<evidence type="ECO:0000313" key="11">
    <source>
        <dbReference type="Proteomes" id="UP000448877"/>
    </source>
</evidence>
<reference evidence="9 10" key="1">
    <citation type="submission" date="2018-08" db="EMBL/GenBank/DDBJ databases">
        <title>A genome reference for cultivated species of the human gut microbiota.</title>
        <authorList>
            <person name="Zou Y."/>
            <person name="Xue W."/>
            <person name="Luo G."/>
        </authorList>
    </citation>
    <scope>NUCLEOTIDE SEQUENCE [LARGE SCALE GENOMIC DNA]</scope>
    <source>
        <strain evidence="9 10">AF22-3AC</strain>
    </source>
</reference>
<evidence type="ECO:0000313" key="10">
    <source>
        <dbReference type="Proteomes" id="UP000283341"/>
    </source>
</evidence>
<dbReference type="InterPro" id="IPR033985">
    <property type="entry name" value="SusD-like_N"/>
</dbReference>
<dbReference type="EMBL" id="VVYV01000006">
    <property type="protein sequence ID" value="KAA5421847.1"/>
    <property type="molecule type" value="Genomic_DNA"/>
</dbReference>
<comment type="subcellular location">
    <subcellularLocation>
        <location evidence="1">Cell outer membrane</location>
    </subcellularLocation>
</comment>
<organism evidence="8 11">
    <name type="scientific">Bacteroides cellulosilyticus</name>
    <dbReference type="NCBI Taxonomy" id="246787"/>
    <lineage>
        <taxon>Bacteria</taxon>
        <taxon>Pseudomonadati</taxon>
        <taxon>Bacteroidota</taxon>
        <taxon>Bacteroidia</taxon>
        <taxon>Bacteroidales</taxon>
        <taxon>Bacteroidaceae</taxon>
        <taxon>Bacteroides</taxon>
    </lineage>
</organism>
<dbReference type="SUPFAM" id="SSF48452">
    <property type="entry name" value="TPR-like"/>
    <property type="match status" value="1"/>
</dbReference>
<feature type="domain" description="SusD-like N-terminal" evidence="7">
    <location>
        <begin position="111"/>
        <end position="242"/>
    </location>
</feature>
<dbReference type="GO" id="GO:0009279">
    <property type="term" value="C:cell outer membrane"/>
    <property type="evidence" value="ECO:0007669"/>
    <property type="project" value="UniProtKB-SubCell"/>
</dbReference>
<dbReference type="InterPro" id="IPR012944">
    <property type="entry name" value="SusD_RagB_dom"/>
</dbReference>
<evidence type="ECO:0000256" key="5">
    <source>
        <dbReference type="ARBA" id="ARBA00023237"/>
    </source>
</evidence>
<dbReference type="Proteomes" id="UP000283341">
    <property type="component" value="Unassembled WGS sequence"/>
</dbReference>
<comment type="caution">
    <text evidence="8">The sequence shown here is derived from an EMBL/GenBank/DDBJ whole genome shotgun (WGS) entry which is preliminary data.</text>
</comment>
<keyword evidence="4" id="KW-0472">Membrane</keyword>
<evidence type="ECO:0000313" key="9">
    <source>
        <dbReference type="EMBL" id="RGS39870.1"/>
    </source>
</evidence>
<dbReference type="Proteomes" id="UP000448877">
    <property type="component" value="Unassembled WGS sequence"/>
</dbReference>
<dbReference type="Gene3D" id="1.25.40.390">
    <property type="match status" value="1"/>
</dbReference>
<reference evidence="8 11" key="2">
    <citation type="journal article" date="2019" name="Nat. Med.">
        <title>A library of human gut bacterial isolates paired with longitudinal multiomics data enables mechanistic microbiome research.</title>
        <authorList>
            <person name="Poyet M."/>
            <person name="Groussin M."/>
            <person name="Gibbons S.M."/>
            <person name="Avila-Pacheco J."/>
            <person name="Jiang X."/>
            <person name="Kearney S.M."/>
            <person name="Perrotta A.R."/>
            <person name="Berdy B."/>
            <person name="Zhao S."/>
            <person name="Lieberman T.D."/>
            <person name="Swanson P.K."/>
            <person name="Smith M."/>
            <person name="Roesemann S."/>
            <person name="Alexander J.E."/>
            <person name="Rich S.A."/>
            <person name="Livny J."/>
            <person name="Vlamakis H."/>
            <person name="Clish C."/>
            <person name="Bullock K."/>
            <person name="Deik A."/>
            <person name="Scott J."/>
            <person name="Pierce K.A."/>
            <person name="Xavier R.J."/>
            <person name="Alm E.J."/>
        </authorList>
    </citation>
    <scope>NUCLEOTIDE SEQUENCE [LARGE SCALE GENOMIC DNA]</scope>
    <source>
        <strain evidence="8 11">BIOML-A6</strain>
    </source>
</reference>
<dbReference type="EMBL" id="QRVJ01000001">
    <property type="protein sequence ID" value="RGS39870.1"/>
    <property type="molecule type" value="Genomic_DNA"/>
</dbReference>
<evidence type="ECO:0000313" key="8">
    <source>
        <dbReference type="EMBL" id="KAA5421847.1"/>
    </source>
</evidence>
<feature type="domain" description="RagB/SusD" evidence="6">
    <location>
        <begin position="405"/>
        <end position="605"/>
    </location>
</feature>
<protein>
    <submittedName>
        <fullName evidence="8">RagB/SusD family nutrient uptake outer membrane protein</fullName>
    </submittedName>
</protein>
<keyword evidence="3" id="KW-0732">Signal</keyword>
<gene>
    <name evidence="9" type="ORF">DWX97_00895</name>
    <name evidence="8" type="ORF">F2Y81_05425</name>
</gene>
<keyword evidence="5" id="KW-0998">Cell outer membrane</keyword>
<evidence type="ECO:0000256" key="3">
    <source>
        <dbReference type="ARBA" id="ARBA00022729"/>
    </source>
</evidence>
<comment type="similarity">
    <text evidence="2">Belongs to the SusD family.</text>
</comment>
<dbReference type="InterPro" id="IPR011990">
    <property type="entry name" value="TPR-like_helical_dom_sf"/>
</dbReference>
<dbReference type="Pfam" id="PF14322">
    <property type="entry name" value="SusD-like_3"/>
    <property type="match status" value="1"/>
</dbReference>
<dbReference type="AlphaFoldDB" id="A0A3D6AYV2"/>
<evidence type="ECO:0000259" key="6">
    <source>
        <dbReference type="Pfam" id="PF07980"/>
    </source>
</evidence>